<reference evidence="3 4" key="1">
    <citation type="journal article" date="2019" name="Sci. Rep.">
        <title>Orb-weaving spider Araneus ventricosus genome elucidates the spidroin gene catalogue.</title>
        <authorList>
            <person name="Kono N."/>
            <person name="Nakamura H."/>
            <person name="Ohtoshi R."/>
            <person name="Moran D.A.P."/>
            <person name="Shinohara A."/>
            <person name="Yoshida Y."/>
            <person name="Fujiwara M."/>
            <person name="Mori M."/>
            <person name="Tomita M."/>
            <person name="Arakawa K."/>
        </authorList>
    </citation>
    <scope>NUCLEOTIDE SEQUENCE [LARGE SCALE GENOMIC DNA]</scope>
</reference>
<dbReference type="InterPro" id="IPR010285">
    <property type="entry name" value="DNA_helicase_pif1-like_DEAD"/>
</dbReference>
<sequence>TRCAFAHAKLVELQDRRHRPPWSPTRESSHRTLNISSLGAYLGASQNVYAESHPREFVDGLSVTLPSVFYPEEEDPVKQLYNDLNFKVVTAEQLKGRAILTVTTDLSIDRNNFVLNLIPGREEVYANIDCILNILDCSEPFGGNVVYLGGDFRQVLPVAPRGLRSVTASGSLIKHPLWLKFNVLYITKIFKLWNQKKEFSKCLLEFGDGLSVKLPSVCYPKEEDPVEQLYNDMNFKYSQQTSEKEELY</sequence>
<evidence type="ECO:0000313" key="4">
    <source>
        <dbReference type="Proteomes" id="UP000499080"/>
    </source>
</evidence>
<keyword evidence="1" id="KW-0547">Nucleotide-binding</keyword>
<dbReference type="Proteomes" id="UP000499080">
    <property type="component" value="Unassembled WGS sequence"/>
</dbReference>
<comment type="cofactor">
    <cofactor evidence="1">
        <name>Mg(2+)</name>
        <dbReference type="ChEBI" id="CHEBI:18420"/>
    </cofactor>
</comment>
<evidence type="ECO:0000256" key="1">
    <source>
        <dbReference type="RuleBase" id="RU363044"/>
    </source>
</evidence>
<dbReference type="EC" id="5.6.2.3" evidence="1"/>
<evidence type="ECO:0000313" key="3">
    <source>
        <dbReference type="EMBL" id="GBM31828.1"/>
    </source>
</evidence>
<organism evidence="3 4">
    <name type="scientific">Araneus ventricosus</name>
    <name type="common">Orbweaver spider</name>
    <name type="synonym">Epeira ventricosa</name>
    <dbReference type="NCBI Taxonomy" id="182803"/>
    <lineage>
        <taxon>Eukaryota</taxon>
        <taxon>Metazoa</taxon>
        <taxon>Ecdysozoa</taxon>
        <taxon>Arthropoda</taxon>
        <taxon>Chelicerata</taxon>
        <taxon>Arachnida</taxon>
        <taxon>Araneae</taxon>
        <taxon>Araneomorphae</taxon>
        <taxon>Entelegynae</taxon>
        <taxon>Araneoidea</taxon>
        <taxon>Araneidae</taxon>
        <taxon>Araneus</taxon>
    </lineage>
</organism>
<dbReference type="EMBL" id="BGPR01000692">
    <property type="protein sequence ID" value="GBM31828.1"/>
    <property type="molecule type" value="Genomic_DNA"/>
</dbReference>
<dbReference type="GO" id="GO:0016887">
    <property type="term" value="F:ATP hydrolysis activity"/>
    <property type="evidence" value="ECO:0007669"/>
    <property type="project" value="RHEA"/>
</dbReference>
<protein>
    <recommendedName>
        <fullName evidence="1">ATP-dependent DNA helicase</fullName>
        <ecNumber evidence="1">5.6.2.3</ecNumber>
    </recommendedName>
</protein>
<evidence type="ECO:0000259" key="2">
    <source>
        <dbReference type="Pfam" id="PF05970"/>
    </source>
</evidence>
<dbReference type="GO" id="GO:0006310">
    <property type="term" value="P:DNA recombination"/>
    <property type="evidence" value="ECO:0007669"/>
    <property type="project" value="UniProtKB-KW"/>
</dbReference>
<dbReference type="GO" id="GO:0005524">
    <property type="term" value="F:ATP binding"/>
    <property type="evidence" value="ECO:0007669"/>
    <property type="project" value="UniProtKB-KW"/>
</dbReference>
<keyword evidence="1" id="KW-0067">ATP-binding</keyword>
<comment type="catalytic activity">
    <reaction evidence="1">
        <text>ATP + H2O = ADP + phosphate + H(+)</text>
        <dbReference type="Rhea" id="RHEA:13065"/>
        <dbReference type="ChEBI" id="CHEBI:15377"/>
        <dbReference type="ChEBI" id="CHEBI:15378"/>
        <dbReference type="ChEBI" id="CHEBI:30616"/>
        <dbReference type="ChEBI" id="CHEBI:43474"/>
        <dbReference type="ChEBI" id="CHEBI:456216"/>
        <dbReference type="EC" id="5.6.2.3"/>
    </reaction>
</comment>
<keyword evidence="1" id="KW-0347">Helicase</keyword>
<comment type="caution">
    <text evidence="3">The sequence shown here is derived from an EMBL/GenBank/DDBJ whole genome shotgun (WGS) entry which is preliminary data.</text>
</comment>
<keyword evidence="1" id="KW-0233">DNA recombination</keyword>
<dbReference type="PANTHER" id="PTHR10492:SF57">
    <property type="entry name" value="ATP-DEPENDENT DNA HELICASE"/>
    <property type="match status" value="1"/>
</dbReference>
<feature type="non-terminal residue" evidence="3">
    <location>
        <position position="1"/>
    </location>
</feature>
<name>A0A4Y2EUH9_ARAVE</name>
<dbReference type="GO" id="GO:0000723">
    <property type="term" value="P:telomere maintenance"/>
    <property type="evidence" value="ECO:0007669"/>
    <property type="project" value="InterPro"/>
</dbReference>
<gene>
    <name evidence="3" type="ORF">AVEN_56927-2_1</name>
</gene>
<keyword evidence="1" id="KW-0378">Hydrolase</keyword>
<dbReference type="GO" id="GO:0043139">
    <property type="term" value="F:5'-3' DNA helicase activity"/>
    <property type="evidence" value="ECO:0007669"/>
    <property type="project" value="UniProtKB-EC"/>
</dbReference>
<dbReference type="OrthoDB" id="272985at2759"/>
<dbReference type="AlphaFoldDB" id="A0A4Y2EUH9"/>
<keyword evidence="1" id="KW-0234">DNA repair</keyword>
<accession>A0A4Y2EUH9</accession>
<feature type="domain" description="DNA helicase Pif1-like DEAD-box helicase" evidence="2">
    <location>
        <begin position="131"/>
        <end position="209"/>
    </location>
</feature>
<comment type="similarity">
    <text evidence="1">Belongs to the helicase family.</text>
</comment>
<keyword evidence="4" id="KW-1185">Reference proteome</keyword>
<dbReference type="PANTHER" id="PTHR10492">
    <property type="match status" value="1"/>
</dbReference>
<dbReference type="Pfam" id="PF05970">
    <property type="entry name" value="PIF1"/>
    <property type="match status" value="1"/>
</dbReference>
<dbReference type="GO" id="GO:0006281">
    <property type="term" value="P:DNA repair"/>
    <property type="evidence" value="ECO:0007669"/>
    <property type="project" value="UniProtKB-KW"/>
</dbReference>
<proteinExistence type="inferred from homology"/>
<keyword evidence="1" id="KW-0227">DNA damage</keyword>